<gene>
    <name evidence="1" type="ORF">CSUB01_00582</name>
</gene>
<keyword evidence="2" id="KW-1185">Reference proteome</keyword>
<name>A0A066X1D4_COLSU</name>
<comment type="caution">
    <text evidence="1">The sequence shown here is derived from an EMBL/GenBank/DDBJ whole genome shotgun (WGS) entry which is preliminary data.</text>
</comment>
<dbReference type="HOGENOM" id="CLU_1722265_0_0_1"/>
<evidence type="ECO:0000313" key="1">
    <source>
        <dbReference type="EMBL" id="KDN61499.1"/>
    </source>
</evidence>
<dbReference type="AlphaFoldDB" id="A0A066X1D4"/>
<reference evidence="2" key="1">
    <citation type="journal article" date="2014" name="Genome Announc.">
        <title>Draft genome sequence of Colletotrichum sublineola, a destructive pathogen of cultivated sorghum.</title>
        <authorList>
            <person name="Baroncelli R."/>
            <person name="Sanz-Martin J.M."/>
            <person name="Rech G.E."/>
            <person name="Sukno S.A."/>
            <person name="Thon M.R."/>
        </authorList>
    </citation>
    <scope>NUCLEOTIDE SEQUENCE [LARGE SCALE GENOMIC DNA]</scope>
    <source>
        <strain evidence="2">TX430BB</strain>
    </source>
</reference>
<evidence type="ECO:0000313" key="2">
    <source>
        <dbReference type="Proteomes" id="UP000027238"/>
    </source>
</evidence>
<proteinExistence type="predicted"/>
<accession>A0A066X1D4</accession>
<dbReference type="Proteomes" id="UP000027238">
    <property type="component" value="Unassembled WGS sequence"/>
</dbReference>
<sequence>MSRLSATGAVPVSVGEDGLETGGAGASVLWRRGMEKGEASPAGPWSSWGSSWGLGKQLRLAKRLAWATIVFPRRLHRSSGQELTSADGMSRYRREMGKTDSGMGVLFDNGQMTGKVFFFFSFLCEEMRCVGRLGSDTPEELQEHGVESVHRT</sequence>
<organism evidence="1 2">
    <name type="scientific">Colletotrichum sublineola</name>
    <name type="common">Sorghum anthracnose fungus</name>
    <dbReference type="NCBI Taxonomy" id="1173701"/>
    <lineage>
        <taxon>Eukaryota</taxon>
        <taxon>Fungi</taxon>
        <taxon>Dikarya</taxon>
        <taxon>Ascomycota</taxon>
        <taxon>Pezizomycotina</taxon>
        <taxon>Sordariomycetes</taxon>
        <taxon>Hypocreomycetidae</taxon>
        <taxon>Glomerellales</taxon>
        <taxon>Glomerellaceae</taxon>
        <taxon>Colletotrichum</taxon>
        <taxon>Colletotrichum graminicola species complex</taxon>
    </lineage>
</organism>
<protein>
    <submittedName>
        <fullName evidence="1">Uncharacterized protein</fullName>
    </submittedName>
</protein>
<dbReference type="EMBL" id="JMSE01001406">
    <property type="protein sequence ID" value="KDN61499.1"/>
    <property type="molecule type" value="Genomic_DNA"/>
</dbReference>